<organism evidence="8">
    <name type="scientific">candidate division WOR-3 bacterium</name>
    <dbReference type="NCBI Taxonomy" id="2052148"/>
    <lineage>
        <taxon>Bacteria</taxon>
        <taxon>Bacteria division WOR-3</taxon>
    </lineage>
</organism>
<dbReference type="InterPro" id="IPR001792">
    <property type="entry name" value="Acylphosphatase-like_dom"/>
</dbReference>
<sequence>MKARAEILVSGLVQGVFFRDFTRQNARKLGLFGWVKNLADGRVYVVVEGEKEKIIQLMEKLKQGPPQASVEAVQVDWQKFIGEFNDFEIRW</sequence>
<feature type="active site" evidence="4">
    <location>
        <position position="19"/>
    </location>
</feature>
<dbReference type="PROSITE" id="PS00151">
    <property type="entry name" value="ACYLPHOSPHATASE_2"/>
    <property type="match status" value="1"/>
</dbReference>
<accession>A0A7C6EBD9</accession>
<feature type="active site" evidence="4">
    <location>
        <position position="37"/>
    </location>
</feature>
<proteinExistence type="inferred from homology"/>
<name>A0A7C6EBD9_UNCW3</name>
<comment type="catalytic activity">
    <reaction evidence="3 4 5">
        <text>an acyl phosphate + H2O = a carboxylate + phosphate + H(+)</text>
        <dbReference type="Rhea" id="RHEA:14965"/>
        <dbReference type="ChEBI" id="CHEBI:15377"/>
        <dbReference type="ChEBI" id="CHEBI:15378"/>
        <dbReference type="ChEBI" id="CHEBI:29067"/>
        <dbReference type="ChEBI" id="CHEBI:43474"/>
        <dbReference type="ChEBI" id="CHEBI:59918"/>
        <dbReference type="EC" id="3.6.1.7"/>
    </reaction>
</comment>
<evidence type="ECO:0000256" key="5">
    <source>
        <dbReference type="RuleBase" id="RU000553"/>
    </source>
</evidence>
<keyword evidence="4 5" id="KW-0378">Hydrolase</keyword>
<dbReference type="InterPro" id="IPR017968">
    <property type="entry name" value="Acylphosphatase_CS"/>
</dbReference>
<evidence type="ECO:0000256" key="1">
    <source>
        <dbReference type="ARBA" id="ARBA00005614"/>
    </source>
</evidence>
<dbReference type="InterPro" id="IPR020456">
    <property type="entry name" value="Acylphosphatase"/>
</dbReference>
<dbReference type="GO" id="GO:0003998">
    <property type="term" value="F:acylphosphatase activity"/>
    <property type="evidence" value="ECO:0007669"/>
    <property type="project" value="UniProtKB-EC"/>
</dbReference>
<dbReference type="PRINTS" id="PR00112">
    <property type="entry name" value="ACYLPHPHTASE"/>
</dbReference>
<comment type="caution">
    <text evidence="8">The sequence shown here is derived from an EMBL/GenBank/DDBJ whole genome shotgun (WGS) entry which is preliminary data.</text>
</comment>
<evidence type="ECO:0000313" key="8">
    <source>
        <dbReference type="EMBL" id="HHS52677.1"/>
    </source>
</evidence>
<dbReference type="Gene3D" id="3.30.70.100">
    <property type="match status" value="1"/>
</dbReference>
<dbReference type="Pfam" id="PF00708">
    <property type="entry name" value="Acylphosphatase"/>
    <property type="match status" value="1"/>
</dbReference>
<dbReference type="PROSITE" id="PS51160">
    <property type="entry name" value="ACYLPHOSPHATASE_3"/>
    <property type="match status" value="1"/>
</dbReference>
<dbReference type="PANTHER" id="PTHR47268:SF4">
    <property type="entry name" value="ACYLPHOSPHATASE"/>
    <property type="match status" value="1"/>
</dbReference>
<evidence type="ECO:0000256" key="4">
    <source>
        <dbReference type="PROSITE-ProRule" id="PRU00520"/>
    </source>
</evidence>
<dbReference type="PROSITE" id="PS00150">
    <property type="entry name" value="ACYLPHOSPHATASE_1"/>
    <property type="match status" value="1"/>
</dbReference>
<dbReference type="AlphaFoldDB" id="A0A7C6EBD9"/>
<dbReference type="SUPFAM" id="SSF54975">
    <property type="entry name" value="Acylphosphatase/BLUF domain-like"/>
    <property type="match status" value="1"/>
</dbReference>
<evidence type="ECO:0000256" key="2">
    <source>
        <dbReference type="ARBA" id="ARBA00012150"/>
    </source>
</evidence>
<gene>
    <name evidence="8" type="ORF">ENW73_07425</name>
</gene>
<protein>
    <recommendedName>
        <fullName evidence="2 4">Acylphosphatase</fullName>
        <ecNumber evidence="2 4">3.6.1.7</ecNumber>
    </recommendedName>
</protein>
<reference evidence="8" key="1">
    <citation type="journal article" date="2020" name="mSystems">
        <title>Genome- and Community-Level Interaction Insights into Carbon Utilization and Element Cycling Functions of Hydrothermarchaeota in Hydrothermal Sediment.</title>
        <authorList>
            <person name="Zhou Z."/>
            <person name="Liu Y."/>
            <person name="Xu W."/>
            <person name="Pan J."/>
            <person name="Luo Z.H."/>
            <person name="Li M."/>
        </authorList>
    </citation>
    <scope>NUCLEOTIDE SEQUENCE [LARGE SCALE GENOMIC DNA]</scope>
    <source>
        <strain evidence="8">SpSt-876</strain>
    </source>
</reference>
<evidence type="ECO:0000259" key="7">
    <source>
        <dbReference type="PROSITE" id="PS51160"/>
    </source>
</evidence>
<dbReference type="EMBL" id="DTLI01000174">
    <property type="protein sequence ID" value="HHS52677.1"/>
    <property type="molecule type" value="Genomic_DNA"/>
</dbReference>
<dbReference type="EC" id="3.6.1.7" evidence="2 4"/>
<evidence type="ECO:0000256" key="3">
    <source>
        <dbReference type="ARBA" id="ARBA00047645"/>
    </source>
</evidence>
<dbReference type="PANTHER" id="PTHR47268">
    <property type="entry name" value="ACYLPHOSPHATASE"/>
    <property type="match status" value="1"/>
</dbReference>
<dbReference type="InterPro" id="IPR036046">
    <property type="entry name" value="Acylphosphatase-like_dom_sf"/>
</dbReference>
<feature type="domain" description="Acylphosphatase-like" evidence="7">
    <location>
        <begin position="4"/>
        <end position="91"/>
    </location>
</feature>
<comment type="similarity">
    <text evidence="1 6">Belongs to the acylphosphatase family.</text>
</comment>
<evidence type="ECO:0000256" key="6">
    <source>
        <dbReference type="RuleBase" id="RU004168"/>
    </source>
</evidence>